<name>A0A1G1ZKD5_9BACT</name>
<protein>
    <recommendedName>
        <fullName evidence="5">Glycosyl transferase family 1 domain-containing protein</fullName>
    </recommendedName>
</protein>
<dbReference type="SUPFAM" id="SSF53756">
    <property type="entry name" value="UDP-Glycosyltransferase/glycogen phosphorylase"/>
    <property type="match status" value="1"/>
</dbReference>
<dbReference type="EMBL" id="MHJI01000027">
    <property type="protein sequence ID" value="OGY65004.1"/>
    <property type="molecule type" value="Genomic_DNA"/>
</dbReference>
<feature type="domain" description="Glycosyl transferase family 1" evidence="1">
    <location>
        <begin position="196"/>
        <end position="332"/>
    </location>
</feature>
<gene>
    <name evidence="3" type="ORF">A3A04_01395</name>
</gene>
<dbReference type="InterPro" id="IPR001296">
    <property type="entry name" value="Glyco_trans_1"/>
</dbReference>
<dbReference type="PANTHER" id="PTHR45947">
    <property type="entry name" value="SULFOQUINOVOSYL TRANSFERASE SQD2"/>
    <property type="match status" value="1"/>
</dbReference>
<dbReference type="PANTHER" id="PTHR45947:SF3">
    <property type="entry name" value="SULFOQUINOVOSYL TRANSFERASE SQD2"/>
    <property type="match status" value="1"/>
</dbReference>
<dbReference type="Pfam" id="PF13439">
    <property type="entry name" value="Glyco_transf_4"/>
    <property type="match status" value="1"/>
</dbReference>
<dbReference type="STRING" id="1798406.A3A04_01395"/>
<accession>A0A1G1ZKD5</accession>
<proteinExistence type="predicted"/>
<evidence type="ECO:0000313" key="3">
    <source>
        <dbReference type="EMBL" id="OGY65004.1"/>
    </source>
</evidence>
<dbReference type="GO" id="GO:0016757">
    <property type="term" value="F:glycosyltransferase activity"/>
    <property type="evidence" value="ECO:0007669"/>
    <property type="project" value="InterPro"/>
</dbReference>
<evidence type="ECO:0008006" key="5">
    <source>
        <dbReference type="Google" id="ProtNLM"/>
    </source>
</evidence>
<dbReference type="AlphaFoldDB" id="A0A1G1ZKD5"/>
<evidence type="ECO:0000259" key="2">
    <source>
        <dbReference type="Pfam" id="PF13439"/>
    </source>
</evidence>
<dbReference type="InterPro" id="IPR028098">
    <property type="entry name" value="Glyco_trans_4-like_N"/>
</dbReference>
<dbReference type="Pfam" id="PF00534">
    <property type="entry name" value="Glycos_transf_1"/>
    <property type="match status" value="1"/>
</dbReference>
<reference evidence="3 4" key="1">
    <citation type="journal article" date="2016" name="Nat. Commun.">
        <title>Thousands of microbial genomes shed light on interconnected biogeochemical processes in an aquifer system.</title>
        <authorList>
            <person name="Anantharaman K."/>
            <person name="Brown C.T."/>
            <person name="Hug L.A."/>
            <person name="Sharon I."/>
            <person name="Castelle C.J."/>
            <person name="Probst A.J."/>
            <person name="Thomas B.C."/>
            <person name="Singh A."/>
            <person name="Wilkins M.J."/>
            <person name="Karaoz U."/>
            <person name="Brodie E.L."/>
            <person name="Williams K.H."/>
            <person name="Hubbard S.S."/>
            <person name="Banfield J.F."/>
        </authorList>
    </citation>
    <scope>NUCLEOTIDE SEQUENCE [LARGE SCALE GENOMIC DNA]</scope>
</reference>
<dbReference type="Proteomes" id="UP000178517">
    <property type="component" value="Unassembled WGS sequence"/>
</dbReference>
<evidence type="ECO:0000259" key="1">
    <source>
        <dbReference type="Pfam" id="PF00534"/>
    </source>
</evidence>
<dbReference type="Gene3D" id="3.40.50.2000">
    <property type="entry name" value="Glycogen Phosphorylase B"/>
    <property type="match status" value="2"/>
</dbReference>
<organism evidence="3 4">
    <name type="scientific">Candidatus Harrisonbacteria bacterium RIFCSPLOWO2_01_FULL_40_28</name>
    <dbReference type="NCBI Taxonomy" id="1798406"/>
    <lineage>
        <taxon>Bacteria</taxon>
        <taxon>Candidatus Harrisoniibacteriota</taxon>
    </lineage>
</organism>
<sequence length="378" mass="43753">MNVALAHDYLNQFGGAERFLESLMNFFPEAPIYTLLYSEKKTLERFKHRTIKTSILNNPLIINNHRHIIPFLPLASQLINISDEYDLLISSTAGYAKGFSYNSQKTFHISYCYTPLRYAWEDEEYLHTHPIFQSKPLFQQCVKPLTSYLRTWDYSAGQKPDILIATSHFIAEKIRKNYGRDPYVIYPGTDLNTFFPEPKKRDYFLAIGRLLHYKKFDLVIDAFNTLKLPLKIAGTGPEKQALMARVKSPYIEFVDGNIKNDKKLRDIYSGARALIFPQVEDFGLVAVEAIACGTPVIAYKKGGAEEIIKEHRSGIFFNEQTKEALIHAVHQFNSMHFNPWIVRREAESLSTDVFREQFLAVIEDYTTLRRERLSRMAV</sequence>
<feature type="domain" description="Glycosyltransferase subfamily 4-like N-terminal" evidence="2">
    <location>
        <begin position="13"/>
        <end position="192"/>
    </location>
</feature>
<comment type="caution">
    <text evidence="3">The sequence shown here is derived from an EMBL/GenBank/DDBJ whole genome shotgun (WGS) entry which is preliminary data.</text>
</comment>
<dbReference type="InterPro" id="IPR050194">
    <property type="entry name" value="Glycosyltransferase_grp1"/>
</dbReference>
<evidence type="ECO:0000313" key="4">
    <source>
        <dbReference type="Proteomes" id="UP000178517"/>
    </source>
</evidence>